<dbReference type="InterPro" id="IPR021254">
    <property type="entry name" value="DUF2806"/>
</dbReference>
<gene>
    <name evidence="2" type="ORF">L3081_17295</name>
</gene>
<dbReference type="Proteomes" id="UP001139646">
    <property type="component" value="Unassembled WGS sequence"/>
</dbReference>
<dbReference type="EMBL" id="JAKKSL010000003">
    <property type="protein sequence ID" value="MCI2284824.1"/>
    <property type="molecule type" value="Genomic_DNA"/>
</dbReference>
<organism evidence="2 3">
    <name type="scientific">Colwellia maritima</name>
    <dbReference type="NCBI Taxonomy" id="2912588"/>
    <lineage>
        <taxon>Bacteria</taxon>
        <taxon>Pseudomonadati</taxon>
        <taxon>Pseudomonadota</taxon>
        <taxon>Gammaproteobacteria</taxon>
        <taxon>Alteromonadales</taxon>
        <taxon>Colwelliaceae</taxon>
        <taxon>Colwellia</taxon>
    </lineage>
</organism>
<dbReference type="RefSeq" id="WP_242287287.1">
    <property type="nucleotide sequence ID" value="NZ_JAKKSL010000003.1"/>
</dbReference>
<feature type="compositionally biased region" description="Polar residues" evidence="1">
    <location>
        <begin position="1"/>
        <end position="16"/>
    </location>
</feature>
<proteinExistence type="predicted"/>
<evidence type="ECO:0000256" key="1">
    <source>
        <dbReference type="SAM" id="MobiDB-lite"/>
    </source>
</evidence>
<protein>
    <submittedName>
        <fullName evidence="2">TIGR03899 family protein</fullName>
    </submittedName>
</protein>
<keyword evidence="3" id="KW-1185">Reference proteome</keyword>
<evidence type="ECO:0000313" key="3">
    <source>
        <dbReference type="Proteomes" id="UP001139646"/>
    </source>
</evidence>
<dbReference type="Pfam" id="PF10987">
    <property type="entry name" value="DUF2806"/>
    <property type="match status" value="1"/>
</dbReference>
<feature type="compositionally biased region" description="Basic and acidic residues" evidence="1">
    <location>
        <begin position="27"/>
        <end position="36"/>
    </location>
</feature>
<accession>A0ABS9X3L6</accession>
<sequence length="297" mass="34251">MKTKKTTTIVIDQTNDNARDLPIANEEQDKKSESPTHKQFFKISQLLGVEAPLLPIEKRMPLEDRSNKRKRLTKLRKQENIEAIMDKTFSFFEHKDIDKRPDIDWLNRYIVLAENVSNKTMQDLWAKILAGELSRPGLYSLKALKVFRDMSITDAKLLAKACSLAVKDHSKKNIRIISGSYQQPGLFNFLNKDRQQYVNLSHFGLNYADILALADNNLIFQQESESSAMTKGETLTFYYNNVPLKLSSKNNNIALQFYKFTPIGTELANLITEKPNDEFFATLKQQLTHHFDLKDSE</sequence>
<feature type="region of interest" description="Disordered" evidence="1">
    <location>
        <begin position="1"/>
        <end position="36"/>
    </location>
</feature>
<comment type="caution">
    <text evidence="2">The sequence shown here is derived from an EMBL/GenBank/DDBJ whole genome shotgun (WGS) entry which is preliminary data.</text>
</comment>
<reference evidence="2" key="1">
    <citation type="submission" date="2022-01" db="EMBL/GenBank/DDBJ databases">
        <title>Colwellia maritima, isolated from seawater.</title>
        <authorList>
            <person name="Kristyanto S."/>
            <person name="Jung J."/>
            <person name="Jeon C.O."/>
        </authorList>
    </citation>
    <scope>NUCLEOTIDE SEQUENCE</scope>
    <source>
        <strain evidence="2">MSW7</strain>
    </source>
</reference>
<dbReference type="NCBIfam" id="TIGR03899">
    <property type="entry name" value="TIGR03899 family protein"/>
    <property type="match status" value="1"/>
</dbReference>
<evidence type="ECO:0000313" key="2">
    <source>
        <dbReference type="EMBL" id="MCI2284824.1"/>
    </source>
</evidence>
<name>A0ABS9X3L6_9GAMM</name>